<evidence type="ECO:0000256" key="1">
    <source>
        <dbReference type="SAM" id="SignalP"/>
    </source>
</evidence>
<dbReference type="PANTHER" id="PTHR33428">
    <property type="entry name" value="CHLOROPHYLLASE-2, CHLOROPLASTIC"/>
    <property type="match status" value="1"/>
</dbReference>
<dbReference type="Pfam" id="PF07224">
    <property type="entry name" value="Chlorophyllase"/>
    <property type="match status" value="1"/>
</dbReference>
<keyword evidence="1" id="KW-0732">Signal</keyword>
<dbReference type="Gene3D" id="3.40.50.1820">
    <property type="entry name" value="alpha/beta hydrolase"/>
    <property type="match status" value="1"/>
</dbReference>
<feature type="signal peptide" evidence="1">
    <location>
        <begin position="1"/>
        <end position="18"/>
    </location>
</feature>
<dbReference type="InterPro" id="IPR017395">
    <property type="entry name" value="Chlorophyllase-like"/>
</dbReference>
<dbReference type="EMBL" id="LRGB01001005">
    <property type="protein sequence ID" value="KZS14007.1"/>
    <property type="molecule type" value="Genomic_DNA"/>
</dbReference>
<dbReference type="SUPFAM" id="SSF53474">
    <property type="entry name" value="alpha/beta-Hydrolases"/>
    <property type="match status" value="1"/>
</dbReference>
<dbReference type="PANTHER" id="PTHR33428:SF14">
    <property type="entry name" value="CARBOXYLESTERASE TYPE B DOMAIN-CONTAINING PROTEIN"/>
    <property type="match status" value="1"/>
</dbReference>
<protein>
    <submittedName>
        <fullName evidence="2">Arylacetamide deacetylase</fullName>
    </submittedName>
</protein>
<dbReference type="EMBL" id="GDIP01202842">
    <property type="protein sequence ID" value="JAJ20560.1"/>
    <property type="molecule type" value="Transcribed_RNA"/>
</dbReference>
<organism evidence="2">
    <name type="scientific">Daphnia magna</name>
    <dbReference type="NCBI Taxonomy" id="35525"/>
    <lineage>
        <taxon>Eukaryota</taxon>
        <taxon>Metazoa</taxon>
        <taxon>Ecdysozoa</taxon>
        <taxon>Arthropoda</taxon>
        <taxon>Crustacea</taxon>
        <taxon>Branchiopoda</taxon>
        <taxon>Diplostraca</taxon>
        <taxon>Cladocera</taxon>
        <taxon>Anomopoda</taxon>
        <taxon>Daphniidae</taxon>
        <taxon>Daphnia</taxon>
    </lineage>
</organism>
<dbReference type="OrthoDB" id="2093222at2759"/>
<name>A0A0P5A7W9_9CRUS</name>
<evidence type="ECO:0000313" key="2">
    <source>
        <dbReference type="EMBL" id="JAJ20560.1"/>
    </source>
</evidence>
<dbReference type="AlphaFoldDB" id="A0A0P5A7W9"/>
<dbReference type="Proteomes" id="UP000076858">
    <property type="component" value="Unassembled WGS sequence"/>
</dbReference>
<reference evidence="2" key="1">
    <citation type="submission" date="2015-10" db="EMBL/GenBank/DDBJ databases">
        <title>Daphnia magna gene sets from two clonal populations assembled and annotated with EvidentialGene.</title>
        <authorList>
            <person name="Gilbert D."/>
            <person name="Podicheti R."/>
            <person name="Orsini L."/>
            <person name="Colbourne J."/>
            <person name="Pfrender M."/>
        </authorList>
    </citation>
    <scope>NUCLEOTIDE SEQUENCE</scope>
</reference>
<evidence type="ECO:0000313" key="4">
    <source>
        <dbReference type="Proteomes" id="UP000076858"/>
    </source>
</evidence>
<proteinExistence type="predicted"/>
<feature type="chain" id="PRO_5013461809" evidence="1">
    <location>
        <begin position="19"/>
        <end position="354"/>
    </location>
</feature>
<sequence length="354" mass="38830">METIRNFLVLLLVTAVIAKNIPDKDDDLGRLVDPFGEGEFAINHTAYRQALNLFLDTNIDVYAPNATGNFPVIYFITGLGGIVPAEAHTLLLTQMASHGFVVVSVWKLGSPEDSFDPAWFEAAVEFVETRLENSLKKQEGYVSDFHVDYLHSFLSGHSAGTHVAITQFQKNCLNYQGLILIDAVDGNNPIPENVTITVITPGQKVNFTVPTLQIVTGLDPVASVYGLACAPEELSGKRFFDAMTGPTWYVNATAYGHIDLMDPGYTDLNDALKFCPSDPDTPKYDYIQFLVGEIVSFVNGFLDPVGNCALFDNLETTGLVGVNTENEFASNGWQRCSPLQCVLTPSSSPFFSFW</sequence>
<dbReference type="InterPro" id="IPR029058">
    <property type="entry name" value="AB_hydrolase_fold"/>
</dbReference>
<evidence type="ECO:0000313" key="3">
    <source>
        <dbReference type="EMBL" id="KZS14007.1"/>
    </source>
</evidence>
<keyword evidence="4" id="KW-1185">Reference proteome</keyword>
<reference evidence="3 4" key="3">
    <citation type="submission" date="2016-03" db="EMBL/GenBank/DDBJ databases">
        <title>EvidentialGene: Evidence-directed Construction of Genes on Genomes.</title>
        <authorList>
            <person name="Gilbert D.G."/>
            <person name="Choi J.-H."/>
            <person name="Mockaitis K."/>
            <person name="Colbourne J."/>
            <person name="Pfrender M."/>
        </authorList>
    </citation>
    <scope>NUCLEOTIDE SEQUENCE [LARGE SCALE GENOMIC DNA]</scope>
    <source>
        <strain evidence="3 4">Xinb3</strain>
        <tissue evidence="3">Complete organism</tissue>
    </source>
</reference>
<dbReference type="STRING" id="35525.A0A0P5A7W9"/>
<gene>
    <name evidence="3" type="ORF">APZ42_020617</name>
</gene>
<reference evidence="2" key="2">
    <citation type="submission" date="2015-10" db="EMBL/GenBank/DDBJ databases">
        <authorList>
            <person name="Gilbert D.G."/>
        </authorList>
    </citation>
    <scope>NUCLEOTIDE SEQUENCE</scope>
</reference>
<accession>A0A0P5A7W9</accession>